<dbReference type="InterPro" id="IPR001138">
    <property type="entry name" value="Zn2Cys6_DnaBD"/>
</dbReference>
<dbReference type="Pfam" id="PF04082">
    <property type="entry name" value="Fungal_trans"/>
    <property type="match status" value="1"/>
</dbReference>
<dbReference type="PANTHER" id="PTHR47782:SF12">
    <property type="entry name" value="ZN(II)2CYS6 TRANSCRIPTION FACTOR (EUROFUNG)"/>
    <property type="match status" value="1"/>
</dbReference>
<keyword evidence="3" id="KW-0862">Zinc</keyword>
<evidence type="ECO:0000256" key="1">
    <source>
        <dbReference type="ARBA" id="ARBA00004123"/>
    </source>
</evidence>
<name>A0A9P9J6Q1_9HYPO</name>
<evidence type="ECO:0000256" key="5">
    <source>
        <dbReference type="ARBA" id="ARBA00023125"/>
    </source>
</evidence>
<dbReference type="SMART" id="SM00906">
    <property type="entry name" value="Fungal_trans"/>
    <property type="match status" value="1"/>
</dbReference>
<dbReference type="Proteomes" id="UP000717696">
    <property type="component" value="Unassembled WGS sequence"/>
</dbReference>
<comment type="subcellular location">
    <subcellularLocation>
        <location evidence="1">Nucleus</location>
    </subcellularLocation>
</comment>
<dbReference type="InterPro" id="IPR036864">
    <property type="entry name" value="Zn2-C6_fun-type_DNA-bd_sf"/>
</dbReference>
<evidence type="ECO:0000256" key="2">
    <source>
        <dbReference type="ARBA" id="ARBA00022723"/>
    </source>
</evidence>
<gene>
    <name evidence="10" type="ORF">B0J13DRAFT_286683</name>
</gene>
<keyword evidence="7" id="KW-0539">Nucleus</keyword>
<dbReference type="GO" id="GO:0008270">
    <property type="term" value="F:zinc ion binding"/>
    <property type="evidence" value="ECO:0007669"/>
    <property type="project" value="InterPro"/>
</dbReference>
<dbReference type="OrthoDB" id="25921at2759"/>
<keyword evidence="2" id="KW-0479">Metal-binding</keyword>
<evidence type="ECO:0000313" key="11">
    <source>
        <dbReference type="Proteomes" id="UP000717696"/>
    </source>
</evidence>
<organism evidence="10 11">
    <name type="scientific">Dactylonectria estremocensis</name>
    <dbReference type="NCBI Taxonomy" id="1079267"/>
    <lineage>
        <taxon>Eukaryota</taxon>
        <taxon>Fungi</taxon>
        <taxon>Dikarya</taxon>
        <taxon>Ascomycota</taxon>
        <taxon>Pezizomycotina</taxon>
        <taxon>Sordariomycetes</taxon>
        <taxon>Hypocreomycetidae</taxon>
        <taxon>Hypocreales</taxon>
        <taxon>Nectriaceae</taxon>
        <taxon>Dactylonectria</taxon>
    </lineage>
</organism>
<evidence type="ECO:0000259" key="9">
    <source>
        <dbReference type="PROSITE" id="PS50048"/>
    </source>
</evidence>
<dbReference type="SMART" id="SM00066">
    <property type="entry name" value="GAL4"/>
    <property type="match status" value="1"/>
</dbReference>
<dbReference type="InterPro" id="IPR052202">
    <property type="entry name" value="Yeast_MetPath_Reg"/>
</dbReference>
<evidence type="ECO:0000256" key="4">
    <source>
        <dbReference type="ARBA" id="ARBA00023015"/>
    </source>
</evidence>
<accession>A0A9P9J6Q1</accession>
<keyword evidence="5" id="KW-0238">DNA-binding</keyword>
<proteinExistence type="predicted"/>
<dbReference type="CDD" id="cd12148">
    <property type="entry name" value="fungal_TF_MHR"/>
    <property type="match status" value="1"/>
</dbReference>
<dbReference type="GO" id="GO:0045944">
    <property type="term" value="P:positive regulation of transcription by RNA polymerase II"/>
    <property type="evidence" value="ECO:0007669"/>
    <property type="project" value="TreeGrafter"/>
</dbReference>
<dbReference type="Pfam" id="PF00172">
    <property type="entry name" value="Zn_clus"/>
    <property type="match status" value="1"/>
</dbReference>
<dbReference type="Gene3D" id="4.10.240.10">
    <property type="entry name" value="Zn(2)-C6 fungal-type DNA-binding domain"/>
    <property type="match status" value="1"/>
</dbReference>
<evidence type="ECO:0000313" key="10">
    <source>
        <dbReference type="EMBL" id="KAH7150318.1"/>
    </source>
</evidence>
<dbReference type="CDD" id="cd00067">
    <property type="entry name" value="GAL4"/>
    <property type="match status" value="1"/>
</dbReference>
<comment type="caution">
    <text evidence="10">The sequence shown here is derived from an EMBL/GenBank/DDBJ whole genome shotgun (WGS) entry which is preliminary data.</text>
</comment>
<feature type="domain" description="Zn(2)-C6 fungal-type" evidence="9">
    <location>
        <begin position="5"/>
        <end position="35"/>
    </location>
</feature>
<dbReference type="AlphaFoldDB" id="A0A9P9J6Q1"/>
<dbReference type="PROSITE" id="PS00463">
    <property type="entry name" value="ZN2_CY6_FUNGAL_1"/>
    <property type="match status" value="1"/>
</dbReference>
<dbReference type="PROSITE" id="PS50048">
    <property type="entry name" value="ZN2_CY6_FUNGAL_2"/>
    <property type="match status" value="1"/>
</dbReference>
<dbReference type="GO" id="GO:0006351">
    <property type="term" value="P:DNA-templated transcription"/>
    <property type="evidence" value="ECO:0007669"/>
    <property type="project" value="InterPro"/>
</dbReference>
<dbReference type="InterPro" id="IPR007219">
    <property type="entry name" value="XnlR_reg_dom"/>
</dbReference>
<protein>
    <submittedName>
        <fullName evidence="10">Fungal-specific transcription factor domain-containing protein</fullName>
    </submittedName>
</protein>
<keyword evidence="11" id="KW-1185">Reference proteome</keyword>
<dbReference type="PANTHER" id="PTHR47782">
    <property type="entry name" value="ZN(II)2CYS6 TRANSCRIPTION FACTOR (EUROFUNG)-RELATED"/>
    <property type="match status" value="1"/>
</dbReference>
<feature type="compositionally biased region" description="Polar residues" evidence="8">
    <location>
        <begin position="363"/>
        <end position="379"/>
    </location>
</feature>
<dbReference type="GO" id="GO:0005634">
    <property type="term" value="C:nucleus"/>
    <property type="evidence" value="ECO:0007669"/>
    <property type="project" value="UniProtKB-SubCell"/>
</dbReference>
<dbReference type="GO" id="GO:0000981">
    <property type="term" value="F:DNA-binding transcription factor activity, RNA polymerase II-specific"/>
    <property type="evidence" value="ECO:0007669"/>
    <property type="project" value="InterPro"/>
</dbReference>
<feature type="region of interest" description="Disordered" evidence="8">
    <location>
        <begin position="71"/>
        <end position="92"/>
    </location>
</feature>
<dbReference type="SUPFAM" id="SSF57701">
    <property type="entry name" value="Zn2/Cys6 DNA-binding domain"/>
    <property type="match status" value="1"/>
</dbReference>
<evidence type="ECO:0000256" key="6">
    <source>
        <dbReference type="ARBA" id="ARBA00023163"/>
    </source>
</evidence>
<keyword evidence="6" id="KW-0804">Transcription</keyword>
<feature type="region of interest" description="Disordered" evidence="8">
    <location>
        <begin position="363"/>
        <end position="390"/>
    </location>
</feature>
<evidence type="ECO:0000256" key="3">
    <source>
        <dbReference type="ARBA" id="ARBA00022833"/>
    </source>
</evidence>
<reference evidence="10" key="1">
    <citation type="journal article" date="2021" name="Nat. Commun.">
        <title>Genetic determinants of endophytism in the Arabidopsis root mycobiome.</title>
        <authorList>
            <person name="Mesny F."/>
            <person name="Miyauchi S."/>
            <person name="Thiergart T."/>
            <person name="Pickel B."/>
            <person name="Atanasova L."/>
            <person name="Karlsson M."/>
            <person name="Huettel B."/>
            <person name="Barry K.W."/>
            <person name="Haridas S."/>
            <person name="Chen C."/>
            <person name="Bauer D."/>
            <person name="Andreopoulos W."/>
            <person name="Pangilinan J."/>
            <person name="LaButti K."/>
            <person name="Riley R."/>
            <person name="Lipzen A."/>
            <person name="Clum A."/>
            <person name="Drula E."/>
            <person name="Henrissat B."/>
            <person name="Kohler A."/>
            <person name="Grigoriev I.V."/>
            <person name="Martin F.M."/>
            <person name="Hacquard S."/>
        </authorList>
    </citation>
    <scope>NUCLEOTIDE SEQUENCE</scope>
    <source>
        <strain evidence="10">MPI-CAGE-AT-0021</strain>
    </source>
</reference>
<sequence>MPPSACDRCHRRKVRCDKAAPQCTPCKRADAECEYAVSEHQQRRRNVQKLERRVRDLEADNAMLEERLRRAEVDEERPETEVITPRPETLSPRGDVEVAEEVIQMSLIAGGGHRFVGSTSGLFLANLLQPGLQPAPSLLQPTPSLLSAAGWKPQSVPGLAPPHSFSSLPPKSHAEELLRAYCSHDHLAYPFLSMKALRVSLNAVYDAGDKVNPLDGFLVDMTLAMATAQMHKFNWNGGYDAETHYGRAMTRLPEVLARDGVERLQALLLVCQYRMGTTSSNTTTSVWHLIGVAARTALEMGLHRASTYVVRGDHDVLLKEEDMEIKKNCFWSLVALDRVASIALGRPLAIQVEDIDVDFPTYTQASDDSSSANTSLGNPSSSNTLSDSSSATYGTPQWRAATSIFVHIVKYRILCGKVLNALYRSSGKHASLPEDATRYEAIRTALAGELQAWHAETSSLPLVTQTDASPASGSSFRSEEWYRLLFHNGMLMLFRPSPCLCDTSLNSVALQHVFDSAREAIGLYASLHRSRKMNYSWITMHAVFMAGLSYIYALRNHFQALQQSSTAQSSTAQARLHTTPSIAQVVNDTRACSKVLVAVSERWDLARNCSDLFDRLSDAVVADIVDAQAAPPVAVVEDDRARPAAYTEELYGQTTTHPGLMNMSVDSTFLDCFGDLQNLGLDEFHNDAISQLSQGWFVELEGEHHL</sequence>
<keyword evidence="4" id="KW-0805">Transcription regulation</keyword>
<evidence type="ECO:0000256" key="7">
    <source>
        <dbReference type="ARBA" id="ARBA00023242"/>
    </source>
</evidence>
<dbReference type="GO" id="GO:0043565">
    <property type="term" value="F:sequence-specific DNA binding"/>
    <property type="evidence" value="ECO:0007669"/>
    <property type="project" value="TreeGrafter"/>
</dbReference>
<dbReference type="EMBL" id="JAGMUU010000006">
    <property type="protein sequence ID" value="KAH7150318.1"/>
    <property type="molecule type" value="Genomic_DNA"/>
</dbReference>
<feature type="compositionally biased region" description="Low complexity" evidence="8">
    <location>
        <begin position="380"/>
        <end position="390"/>
    </location>
</feature>
<evidence type="ECO:0000256" key="8">
    <source>
        <dbReference type="SAM" id="MobiDB-lite"/>
    </source>
</evidence>